<proteinExistence type="predicted"/>
<dbReference type="EMBL" id="CP044620">
    <property type="protein sequence ID" value="QRD86053.1"/>
    <property type="molecule type" value="Genomic_DNA"/>
</dbReference>
<organism evidence="1 2">
    <name type="scientific">Aspergillus flavus (strain ATCC 200026 / FGSC A1120 / IAM 13836 / NRRL 3357 / JCM 12722 / SRRC 167)</name>
    <dbReference type="NCBI Taxonomy" id="332952"/>
    <lineage>
        <taxon>Eukaryota</taxon>
        <taxon>Fungi</taxon>
        <taxon>Dikarya</taxon>
        <taxon>Ascomycota</taxon>
        <taxon>Pezizomycotina</taxon>
        <taxon>Eurotiomycetes</taxon>
        <taxon>Eurotiomycetidae</taxon>
        <taxon>Eurotiales</taxon>
        <taxon>Aspergillaceae</taxon>
        <taxon>Aspergillus</taxon>
        <taxon>Aspergillus subgen. Circumdati</taxon>
    </lineage>
</organism>
<reference evidence="2" key="1">
    <citation type="journal article" date="2021" name="G3 (Bethesda)">
        <title>Chromosome assembled and annotated genome sequence of Aspergillus flavus NRRL 3357.</title>
        <authorList>
            <person name="Skerker J.M."/>
            <person name="Pianalto K.M."/>
            <person name="Mondo S.J."/>
            <person name="Yang K."/>
            <person name="Arkin A.P."/>
            <person name="Keller N.P."/>
            <person name="Grigoriev I.V."/>
            <person name="Louise Glass N.L."/>
        </authorList>
    </citation>
    <scope>NUCLEOTIDE SEQUENCE [LARGE SCALE GENOMIC DNA]</scope>
    <source>
        <strain evidence="2">ATCC 200026 / FGSC A1120 / IAM 13836 / NRRL 3357 / JCM 12722 / SRRC 167</strain>
    </source>
</reference>
<protein>
    <submittedName>
        <fullName evidence="1">Uncharacterized protein</fullName>
    </submittedName>
</protein>
<evidence type="ECO:0000313" key="2">
    <source>
        <dbReference type="Proteomes" id="UP000596276"/>
    </source>
</evidence>
<name>A0A7U2QV79_ASPFN</name>
<accession>A0A7U2QV79</accession>
<dbReference type="AlphaFoldDB" id="A0A7U2QV79"/>
<gene>
    <name evidence="1" type="ORF">F9C07_5070</name>
</gene>
<dbReference type="Proteomes" id="UP000596276">
    <property type="component" value="Chromosome 3"/>
</dbReference>
<dbReference type="VEuPathDB" id="FungiDB:F9C07_5070"/>
<sequence length="52" mass="5870">MYLLPTYCLSVSGTNKFDDEVLVLGYDSSRVFDHFYLDGPIIQIVTAPQTEP</sequence>
<keyword evidence="2" id="KW-1185">Reference proteome</keyword>
<evidence type="ECO:0000313" key="1">
    <source>
        <dbReference type="EMBL" id="QRD86053.1"/>
    </source>
</evidence>